<dbReference type="InterPro" id="IPR023997">
    <property type="entry name" value="TonB-dep_OMP_SusC/RagA_CS"/>
</dbReference>
<accession>A0A1S1Z2I7</accession>
<evidence type="ECO:0000256" key="11">
    <source>
        <dbReference type="RuleBase" id="RU003357"/>
    </source>
</evidence>
<dbReference type="PROSITE" id="PS52016">
    <property type="entry name" value="TONB_DEPENDENT_REC_3"/>
    <property type="match status" value="1"/>
</dbReference>
<evidence type="ECO:0000256" key="12">
    <source>
        <dbReference type="SAM" id="SignalP"/>
    </source>
</evidence>
<gene>
    <name evidence="15" type="ORF">NH26_14605</name>
</gene>
<evidence type="ECO:0000256" key="4">
    <source>
        <dbReference type="ARBA" id="ARBA00022692"/>
    </source>
</evidence>
<evidence type="ECO:0000256" key="9">
    <source>
        <dbReference type="ARBA" id="ARBA00023237"/>
    </source>
</evidence>
<feature type="chain" id="PRO_5012210259" evidence="12">
    <location>
        <begin position="21"/>
        <end position="1032"/>
    </location>
</feature>
<evidence type="ECO:0000256" key="8">
    <source>
        <dbReference type="ARBA" id="ARBA00023170"/>
    </source>
</evidence>
<evidence type="ECO:0000256" key="1">
    <source>
        <dbReference type="ARBA" id="ARBA00004571"/>
    </source>
</evidence>
<dbReference type="SUPFAM" id="SSF49464">
    <property type="entry name" value="Carboxypeptidase regulatory domain-like"/>
    <property type="match status" value="1"/>
</dbReference>
<comment type="similarity">
    <text evidence="10 11">Belongs to the TonB-dependent receptor family.</text>
</comment>
<organism evidence="15 16">
    <name type="scientific">Flammeovirga pacifica</name>
    <dbReference type="NCBI Taxonomy" id="915059"/>
    <lineage>
        <taxon>Bacteria</taxon>
        <taxon>Pseudomonadati</taxon>
        <taxon>Bacteroidota</taxon>
        <taxon>Cytophagia</taxon>
        <taxon>Cytophagales</taxon>
        <taxon>Flammeovirgaceae</taxon>
        <taxon>Flammeovirga</taxon>
    </lineage>
</organism>
<dbReference type="GO" id="GO:0015344">
    <property type="term" value="F:siderophore uptake transmembrane transporter activity"/>
    <property type="evidence" value="ECO:0007669"/>
    <property type="project" value="TreeGrafter"/>
</dbReference>
<reference evidence="15 16" key="1">
    <citation type="journal article" date="2012" name="Int. J. Syst. Evol. Microbiol.">
        <title>Flammeovirga pacifica sp. nov., isolated from deep-sea sediment.</title>
        <authorList>
            <person name="Xu H."/>
            <person name="Fu Y."/>
            <person name="Yang N."/>
            <person name="Ding Z."/>
            <person name="Lai Q."/>
            <person name="Zeng R."/>
        </authorList>
    </citation>
    <scope>NUCLEOTIDE SEQUENCE [LARGE SCALE GENOMIC DNA]</scope>
    <source>
        <strain evidence="16">DSM 24597 / LMG 26175 / WPAGA1</strain>
    </source>
</reference>
<dbReference type="Pfam" id="PF00593">
    <property type="entry name" value="TonB_dep_Rec_b-barrel"/>
    <property type="match status" value="1"/>
</dbReference>
<evidence type="ECO:0000256" key="10">
    <source>
        <dbReference type="PROSITE-ProRule" id="PRU01360"/>
    </source>
</evidence>
<keyword evidence="4 10" id="KW-0812">Transmembrane</keyword>
<dbReference type="Proteomes" id="UP000179797">
    <property type="component" value="Unassembled WGS sequence"/>
</dbReference>
<feature type="domain" description="TonB-dependent receptor plug" evidence="14">
    <location>
        <begin position="115"/>
        <end position="222"/>
    </location>
</feature>
<dbReference type="SUPFAM" id="SSF56935">
    <property type="entry name" value="Porins"/>
    <property type="match status" value="1"/>
</dbReference>
<comment type="subcellular location">
    <subcellularLocation>
        <location evidence="1 10">Cell outer membrane</location>
        <topology evidence="1 10">Multi-pass membrane protein</topology>
    </subcellularLocation>
</comment>
<evidence type="ECO:0000256" key="3">
    <source>
        <dbReference type="ARBA" id="ARBA00022452"/>
    </source>
</evidence>
<dbReference type="STRING" id="915059.NH26_14605"/>
<dbReference type="GO" id="GO:0044718">
    <property type="term" value="P:siderophore transmembrane transport"/>
    <property type="evidence" value="ECO:0007669"/>
    <property type="project" value="TreeGrafter"/>
</dbReference>
<dbReference type="EMBL" id="JRYR02000001">
    <property type="protein sequence ID" value="OHX67488.1"/>
    <property type="molecule type" value="Genomic_DNA"/>
</dbReference>
<dbReference type="InterPro" id="IPR036942">
    <property type="entry name" value="Beta-barrel_TonB_sf"/>
</dbReference>
<evidence type="ECO:0000313" key="16">
    <source>
        <dbReference type="Proteomes" id="UP000179797"/>
    </source>
</evidence>
<evidence type="ECO:0000256" key="6">
    <source>
        <dbReference type="ARBA" id="ARBA00023077"/>
    </source>
</evidence>
<dbReference type="AlphaFoldDB" id="A0A1S1Z2I7"/>
<dbReference type="PANTHER" id="PTHR30069">
    <property type="entry name" value="TONB-DEPENDENT OUTER MEMBRANE RECEPTOR"/>
    <property type="match status" value="1"/>
</dbReference>
<feature type="signal peptide" evidence="12">
    <location>
        <begin position="1"/>
        <end position="20"/>
    </location>
</feature>
<dbReference type="InterPro" id="IPR012910">
    <property type="entry name" value="Plug_dom"/>
</dbReference>
<dbReference type="GO" id="GO:0009279">
    <property type="term" value="C:cell outer membrane"/>
    <property type="evidence" value="ECO:0007669"/>
    <property type="project" value="UniProtKB-SubCell"/>
</dbReference>
<dbReference type="PANTHER" id="PTHR30069:SF29">
    <property type="entry name" value="HEMOGLOBIN AND HEMOGLOBIN-HAPTOGLOBIN-BINDING PROTEIN 1-RELATED"/>
    <property type="match status" value="1"/>
</dbReference>
<dbReference type="NCBIfam" id="TIGR04057">
    <property type="entry name" value="SusC_RagA_signa"/>
    <property type="match status" value="1"/>
</dbReference>
<dbReference type="NCBIfam" id="TIGR04056">
    <property type="entry name" value="OMP_RagA_SusC"/>
    <property type="match status" value="1"/>
</dbReference>
<dbReference type="Gene3D" id="2.170.130.10">
    <property type="entry name" value="TonB-dependent receptor, plug domain"/>
    <property type="match status" value="1"/>
</dbReference>
<evidence type="ECO:0000256" key="7">
    <source>
        <dbReference type="ARBA" id="ARBA00023136"/>
    </source>
</evidence>
<keyword evidence="8" id="KW-0675">Receptor</keyword>
<dbReference type="InterPro" id="IPR023996">
    <property type="entry name" value="TonB-dep_OMP_SusC/RagA"/>
</dbReference>
<evidence type="ECO:0000313" key="15">
    <source>
        <dbReference type="EMBL" id="OHX67488.1"/>
    </source>
</evidence>
<keyword evidence="3 10" id="KW-1134">Transmembrane beta strand</keyword>
<dbReference type="Pfam" id="PF13715">
    <property type="entry name" value="CarbopepD_reg_2"/>
    <property type="match status" value="1"/>
</dbReference>
<keyword evidence="7 10" id="KW-0472">Membrane</keyword>
<evidence type="ECO:0000259" key="14">
    <source>
        <dbReference type="Pfam" id="PF07715"/>
    </source>
</evidence>
<comment type="caution">
    <text evidence="15">The sequence shown here is derived from an EMBL/GenBank/DDBJ whole genome shotgun (WGS) entry which is preliminary data.</text>
</comment>
<evidence type="ECO:0000256" key="2">
    <source>
        <dbReference type="ARBA" id="ARBA00022448"/>
    </source>
</evidence>
<dbReference type="InterPro" id="IPR037066">
    <property type="entry name" value="Plug_dom_sf"/>
</dbReference>
<dbReference type="Pfam" id="PF07715">
    <property type="entry name" value="Plug"/>
    <property type="match status" value="1"/>
</dbReference>
<feature type="domain" description="TonB-dependent receptor-like beta-barrel" evidence="13">
    <location>
        <begin position="421"/>
        <end position="767"/>
    </location>
</feature>
<dbReference type="OrthoDB" id="9768177at2"/>
<sequence>MRKALLLISLLMSVVFTAFAQERTVTGTVKDAAGDPLPGVAVILKGTTIGTVSNVDGYFKLSVDAENPVLTLKLIGFADQEISVGTQSNISVSMEEDLTELEVIVVSGVASGTPKKKLSVTVAKVGSDQIDQVPAISAAGALQGKVAGVTVTSGAGDPGSSSRIQLRGSTQISGSQDPLIIVDGVMIEGSLADINVNDIESYEVVKGASAASLYGSRAGNGVVVITTKRGTKGSGKTRVTLRNEFGMSSLPTKLKLNNSHNFNLASDWESEKRYTKYDGVTYPDGYEGGANKAIVGSRTPKDDMFMDNPYSRNFDAQDEIFKGGEFMTNYVAVSNNSDKTNFFASFENTAQSGIIKETEGYDRQNFRVNIDHRLNDKLTFSASNLYIRSKTFLPGGQNASNGGIFFETLLMDPDYNPELRNPDGQPYLLTIDPWTNNTNPMYPVWKEENERNRSRMLGSYKLDWSISDAFRLDGQYAFEKRDIKYTSYNPYDTWTIAGSDAVYSKGSLYQSNTSNFAETLQATLSFNKKFGDFTTKGKLSYLFENNQYEWSETSGNDFGVPGTPSFDAIEGQIAASSYVSQVKAHNYFAIVSLDYKDKYIFDGLFRVDGSSLFGENERWQNYYRISGAYRISEDVTIPGIDELKIRAAHGISGQRPNFSAQYENYSVNNGKASISTLGNKDLKPSRSVETEFGLNVDFLKRFRFELVYANTVTSDQFLEVPLPAFAEAPYQWQNAGTLESNTWEASLGINVLKKKNFTWDMNVIWDRTRQQITQLDVPAYLTGPEGQDANAFYIREGETFGMMYGRTFVKSLDQMSSQLPEGSTVDDFEVNSDGYVIAKGTEGTPDEAPILVRDEDGQPIQTQIGDSNPIFKMGLSSTFSYKGFSLYMLWNWKNGGDIYNRTQQWLTRDSRSAMMDQAGKADNMKKVESYYQGFYDANSINEFWVEDGSYVKLSELALTYNVEKAVLSNFVGGAFKGVKVSVIGRNLLTFTNYSGYDPEVTTNNVSGNQSFAFDFAGYPNFRTISGSLTLEF</sequence>
<name>A0A1S1Z2I7_FLAPC</name>
<keyword evidence="2 10" id="KW-0813">Transport</keyword>
<keyword evidence="6 11" id="KW-0798">TonB box</keyword>
<evidence type="ECO:0000256" key="5">
    <source>
        <dbReference type="ARBA" id="ARBA00022729"/>
    </source>
</evidence>
<dbReference type="RefSeq" id="WP_084812189.1">
    <property type="nucleotide sequence ID" value="NZ_JRYR02000001.1"/>
</dbReference>
<keyword evidence="5 12" id="KW-0732">Signal</keyword>
<evidence type="ECO:0000259" key="13">
    <source>
        <dbReference type="Pfam" id="PF00593"/>
    </source>
</evidence>
<dbReference type="InterPro" id="IPR000531">
    <property type="entry name" value="Beta-barrel_TonB"/>
</dbReference>
<dbReference type="Gene3D" id="2.60.40.1120">
    <property type="entry name" value="Carboxypeptidase-like, regulatory domain"/>
    <property type="match status" value="1"/>
</dbReference>
<dbReference type="InterPro" id="IPR008969">
    <property type="entry name" value="CarboxyPept-like_regulatory"/>
</dbReference>
<protein>
    <submittedName>
        <fullName evidence="15">Uncharacterized protein</fullName>
    </submittedName>
</protein>
<keyword evidence="16" id="KW-1185">Reference proteome</keyword>
<dbReference type="InterPro" id="IPR039426">
    <property type="entry name" value="TonB-dep_rcpt-like"/>
</dbReference>
<proteinExistence type="inferred from homology"/>
<keyword evidence="9 10" id="KW-0998">Cell outer membrane</keyword>
<dbReference type="Gene3D" id="2.40.170.20">
    <property type="entry name" value="TonB-dependent receptor, beta-barrel domain"/>
    <property type="match status" value="1"/>
</dbReference>